<keyword evidence="1" id="KW-1185">Reference proteome</keyword>
<dbReference type="Proteomes" id="UP000095285">
    <property type="component" value="Unassembled WGS sequence"/>
</dbReference>
<accession>A0A1I7VBP0</accession>
<organism evidence="1 2">
    <name type="scientific">Loa loa</name>
    <name type="common">Eye worm</name>
    <name type="synonym">Filaria loa</name>
    <dbReference type="NCBI Taxonomy" id="7209"/>
    <lineage>
        <taxon>Eukaryota</taxon>
        <taxon>Metazoa</taxon>
        <taxon>Ecdysozoa</taxon>
        <taxon>Nematoda</taxon>
        <taxon>Chromadorea</taxon>
        <taxon>Rhabditida</taxon>
        <taxon>Spirurina</taxon>
        <taxon>Spiruromorpha</taxon>
        <taxon>Filarioidea</taxon>
        <taxon>Onchocercidae</taxon>
        <taxon>Loa</taxon>
    </lineage>
</organism>
<sequence length="60" mass="7191">MCNILMDGLEFDANQQQISYYKREKYSSMMERKQYRISILSNIVSRKVKNPQLIQVLSME</sequence>
<dbReference type="WBParaSite" id="EN70_12024">
    <property type="protein sequence ID" value="EN70_12024"/>
    <property type="gene ID" value="EN70_12024"/>
</dbReference>
<name>A0A1I7VBP0_LOALO</name>
<dbReference type="AlphaFoldDB" id="A0A1I7VBP0"/>
<proteinExistence type="predicted"/>
<evidence type="ECO:0000313" key="1">
    <source>
        <dbReference type="Proteomes" id="UP000095285"/>
    </source>
</evidence>
<reference evidence="2" key="2">
    <citation type="submission" date="2016-11" db="UniProtKB">
        <authorList>
            <consortium name="WormBaseParasite"/>
        </authorList>
    </citation>
    <scope>IDENTIFICATION</scope>
</reference>
<evidence type="ECO:0000313" key="2">
    <source>
        <dbReference type="WBParaSite" id="EN70_12024"/>
    </source>
</evidence>
<protein>
    <submittedName>
        <fullName evidence="2">Transposase</fullName>
    </submittedName>
</protein>
<reference evidence="1" key="1">
    <citation type="submission" date="2012-04" db="EMBL/GenBank/DDBJ databases">
        <title>The Genome Sequence of Loa loa.</title>
        <authorList>
            <consortium name="The Broad Institute Genome Sequencing Platform"/>
            <consortium name="Broad Institute Genome Sequencing Center for Infectious Disease"/>
            <person name="Nutman T.B."/>
            <person name="Fink D.L."/>
            <person name="Russ C."/>
            <person name="Young S."/>
            <person name="Zeng Q."/>
            <person name="Gargeya S."/>
            <person name="Alvarado L."/>
            <person name="Berlin A."/>
            <person name="Chapman S.B."/>
            <person name="Chen Z."/>
            <person name="Freedman E."/>
            <person name="Gellesch M."/>
            <person name="Goldberg J."/>
            <person name="Griggs A."/>
            <person name="Gujja S."/>
            <person name="Heilman E.R."/>
            <person name="Heiman D."/>
            <person name="Howarth C."/>
            <person name="Mehta T."/>
            <person name="Neiman D."/>
            <person name="Pearson M."/>
            <person name="Roberts A."/>
            <person name="Saif S."/>
            <person name="Shea T."/>
            <person name="Shenoy N."/>
            <person name="Sisk P."/>
            <person name="Stolte C."/>
            <person name="Sykes S."/>
            <person name="White J."/>
            <person name="Yandava C."/>
            <person name="Haas B."/>
            <person name="Henn M.R."/>
            <person name="Nusbaum C."/>
            <person name="Birren B."/>
        </authorList>
    </citation>
    <scope>NUCLEOTIDE SEQUENCE [LARGE SCALE GENOMIC DNA]</scope>
</reference>